<protein>
    <submittedName>
        <fullName evidence="1">Uncharacterized protein</fullName>
    </submittedName>
</protein>
<proteinExistence type="predicted"/>
<accession>A0AAU6W5A4</accession>
<gene>
    <name evidence="1" type="ORF">Cygsa01_00188</name>
</gene>
<organism evidence="1">
    <name type="scientific">Pseudomonas phage Cygsa01</name>
    <dbReference type="NCBI Taxonomy" id="3138529"/>
    <lineage>
        <taxon>Viruses</taxon>
    </lineage>
</organism>
<reference evidence="1" key="1">
    <citation type="journal article" date="2024" name="J. Gen. Virol.">
        <title>Novel phages of Pseudomonas syringae unveil numerous potential auxiliary metabolic genes.</title>
        <authorList>
            <person name="Feltin C."/>
            <person name="Garneau J.R."/>
            <person name="Morris C.E."/>
            <person name="Berard A."/>
            <person name="Torres-Barcelo C."/>
        </authorList>
    </citation>
    <scope>NUCLEOTIDE SEQUENCE</scope>
</reference>
<dbReference type="EMBL" id="PP179332">
    <property type="protein sequence ID" value="XAI71234.1"/>
    <property type="molecule type" value="Genomic_DNA"/>
</dbReference>
<evidence type="ECO:0000313" key="1">
    <source>
        <dbReference type="EMBL" id="XAI71234.1"/>
    </source>
</evidence>
<sequence>MNTFSINGVFYESLKKGTIVFVDKTDLEHAKRYKGEWVECREVDQGVMSDLRTWPMNDLVVAVLPQLKVEVRVHYDGSQESERRGDKFGPCAIYSCQRPRAGWYNNATGRYVCARCAAEKNAERLGQEYAQEHGHPKFTPGGPARPV</sequence>
<name>A0AAU6W5A4_9VIRU</name>